<dbReference type="PANTHER" id="PTHR18964">
    <property type="entry name" value="ROK (REPRESSOR, ORF, KINASE) FAMILY"/>
    <property type="match status" value="1"/>
</dbReference>
<proteinExistence type="predicted"/>
<gene>
    <name evidence="1" type="ORF">LCGC14_2591570</name>
</gene>
<dbReference type="InterPro" id="IPR000600">
    <property type="entry name" value="ROK"/>
</dbReference>
<dbReference type="SUPFAM" id="SSF53067">
    <property type="entry name" value="Actin-like ATPase domain"/>
    <property type="match status" value="1"/>
</dbReference>
<dbReference type="PANTHER" id="PTHR18964:SF149">
    <property type="entry name" value="BIFUNCTIONAL UDP-N-ACETYLGLUCOSAMINE 2-EPIMERASE_N-ACETYLMANNOSAMINE KINASE"/>
    <property type="match status" value="1"/>
</dbReference>
<evidence type="ECO:0000313" key="1">
    <source>
        <dbReference type="EMBL" id="KKL06884.1"/>
    </source>
</evidence>
<dbReference type="PROSITE" id="PS01125">
    <property type="entry name" value="ROK"/>
    <property type="match status" value="1"/>
</dbReference>
<name>A0A0F9ABG8_9ZZZZ</name>
<evidence type="ECO:0008006" key="2">
    <source>
        <dbReference type="Google" id="ProtNLM"/>
    </source>
</evidence>
<comment type="caution">
    <text evidence="1">The sequence shown here is derived from an EMBL/GenBank/DDBJ whole genome shotgun (WGS) entry which is preliminary data.</text>
</comment>
<reference evidence="1" key="1">
    <citation type="journal article" date="2015" name="Nature">
        <title>Complex archaea that bridge the gap between prokaryotes and eukaryotes.</title>
        <authorList>
            <person name="Spang A."/>
            <person name="Saw J.H."/>
            <person name="Jorgensen S.L."/>
            <person name="Zaremba-Niedzwiedzka K."/>
            <person name="Martijn J."/>
            <person name="Lind A.E."/>
            <person name="van Eijk R."/>
            <person name="Schleper C."/>
            <person name="Guy L."/>
            <person name="Ettema T.J."/>
        </authorList>
    </citation>
    <scope>NUCLEOTIDE SEQUENCE</scope>
</reference>
<dbReference type="InterPro" id="IPR043129">
    <property type="entry name" value="ATPase_NBD"/>
</dbReference>
<dbReference type="InterPro" id="IPR049874">
    <property type="entry name" value="ROK_cs"/>
</dbReference>
<dbReference type="Gene3D" id="3.30.420.40">
    <property type="match status" value="2"/>
</dbReference>
<protein>
    <recommendedName>
        <fullName evidence="2">ROK family protein</fullName>
    </recommendedName>
</protein>
<accession>A0A0F9ABG8</accession>
<dbReference type="Pfam" id="PF00480">
    <property type="entry name" value="ROK"/>
    <property type="match status" value="1"/>
</dbReference>
<dbReference type="AlphaFoldDB" id="A0A0F9ABG8"/>
<sequence>MFNGVSIYSPHYHSWENNYPFKEELLKRIDLDAEIFMDCTNRFQAFAEREKGIAKGKDNFFIVDAIKEGLGAGIIVGGYLKRGAQNLSGEIGHMIINPDSGIKCICGAEGCFEAMVSTERISKWVRDEHKNHKNSLIFKNRKPESVKIDHIFSAFKNGDDFAQKIIDDIIKWFAIGLSNIIVVYDPQMIIIQGIYVDTGDYFINNLRDKIRQYSLPAVDKKVVIEYSNLGWERGVLGGAAYVAWNFFENEQIYRTVRTV</sequence>
<dbReference type="EMBL" id="LAZR01043517">
    <property type="protein sequence ID" value="KKL06884.1"/>
    <property type="molecule type" value="Genomic_DNA"/>
</dbReference>
<organism evidence="1">
    <name type="scientific">marine sediment metagenome</name>
    <dbReference type="NCBI Taxonomy" id="412755"/>
    <lineage>
        <taxon>unclassified sequences</taxon>
        <taxon>metagenomes</taxon>
        <taxon>ecological metagenomes</taxon>
    </lineage>
</organism>